<name>A0A7W8CTI8_9BACL</name>
<evidence type="ECO:0000313" key="2">
    <source>
        <dbReference type="Proteomes" id="UP000525923"/>
    </source>
</evidence>
<dbReference type="Pfam" id="PF11514">
    <property type="entry name" value="DUF3219"/>
    <property type="match status" value="1"/>
</dbReference>
<dbReference type="RefSeq" id="WP_135503331.1">
    <property type="nucleotide sequence ID" value="NZ_JACHHE010000008.1"/>
</dbReference>
<proteinExistence type="predicted"/>
<dbReference type="Gene3D" id="2.40.30.80">
    <property type="entry name" value="YkvR-like"/>
    <property type="match status" value="1"/>
</dbReference>
<accession>A0A7W8CTI8</accession>
<dbReference type="InterPro" id="IPR021596">
    <property type="entry name" value="DUF3219"/>
</dbReference>
<dbReference type="OrthoDB" id="2920197at2"/>
<reference evidence="1 2" key="1">
    <citation type="submission" date="2020-08" db="EMBL/GenBank/DDBJ databases">
        <title>Genomic Encyclopedia of Type Strains, Phase IV (KMG-IV): sequencing the most valuable type-strain genomes for metagenomic binning, comparative biology and taxonomic classification.</title>
        <authorList>
            <person name="Goeker M."/>
        </authorList>
    </citation>
    <scope>NUCLEOTIDE SEQUENCE [LARGE SCALE GENOMIC DNA]</scope>
    <source>
        <strain evidence="1 2">DSM 15895</strain>
    </source>
</reference>
<dbReference type="Proteomes" id="UP000525923">
    <property type="component" value="Unassembled WGS sequence"/>
</dbReference>
<evidence type="ECO:0008006" key="3">
    <source>
        <dbReference type="Google" id="ProtNLM"/>
    </source>
</evidence>
<protein>
    <recommendedName>
        <fullName evidence="3">DUF3219 domain-containing protein</fullName>
    </recommendedName>
</protein>
<dbReference type="AlphaFoldDB" id="A0A7W8CTI8"/>
<comment type="caution">
    <text evidence="1">The sequence shown here is derived from an EMBL/GenBank/DDBJ whole genome shotgun (WGS) entry which is preliminary data.</text>
</comment>
<keyword evidence="2" id="KW-1185">Reference proteome</keyword>
<sequence length="99" mass="11467">MGLQIQLNDQIFDALSFSEESTTDSASQELRRKIIFDFKVTSENYHDVAVLLYEMEFHVRIPEKDLDFQASISNYSTSVTNLYLDGQVADYHLELIEKP</sequence>
<dbReference type="SUPFAM" id="SSF159173">
    <property type="entry name" value="YkvR-like"/>
    <property type="match status" value="1"/>
</dbReference>
<dbReference type="EMBL" id="JACHHE010000008">
    <property type="protein sequence ID" value="MBB5181363.1"/>
    <property type="molecule type" value="Genomic_DNA"/>
</dbReference>
<dbReference type="InterPro" id="IPR023105">
    <property type="entry name" value="YkvR-like_sf"/>
</dbReference>
<organism evidence="1 2">
    <name type="scientific">Planococcus koreensis</name>
    <dbReference type="NCBI Taxonomy" id="112331"/>
    <lineage>
        <taxon>Bacteria</taxon>
        <taxon>Bacillati</taxon>
        <taxon>Bacillota</taxon>
        <taxon>Bacilli</taxon>
        <taxon>Bacillales</taxon>
        <taxon>Caryophanaceae</taxon>
        <taxon>Planococcus</taxon>
    </lineage>
</organism>
<gene>
    <name evidence="1" type="ORF">HNQ44_002828</name>
</gene>
<evidence type="ECO:0000313" key="1">
    <source>
        <dbReference type="EMBL" id="MBB5181363.1"/>
    </source>
</evidence>